<dbReference type="HOGENOM" id="CLU_2427940_0_0_1"/>
<organism evidence="1 2">
    <name type="scientific">Pisolithus tinctorius Marx 270</name>
    <dbReference type="NCBI Taxonomy" id="870435"/>
    <lineage>
        <taxon>Eukaryota</taxon>
        <taxon>Fungi</taxon>
        <taxon>Dikarya</taxon>
        <taxon>Basidiomycota</taxon>
        <taxon>Agaricomycotina</taxon>
        <taxon>Agaricomycetes</taxon>
        <taxon>Agaricomycetidae</taxon>
        <taxon>Boletales</taxon>
        <taxon>Sclerodermatineae</taxon>
        <taxon>Pisolithaceae</taxon>
        <taxon>Pisolithus</taxon>
    </lineage>
</organism>
<sequence length="91" mass="10820">MQSCRAWVSDFKFKIAWEPTWIARSRGHPVYCAEFLCSQTRDYRQGFRSNTTRRSEWKTKEKVVSTKIGQTRYIGAETRRNAAGELHFTRR</sequence>
<dbReference type="EMBL" id="KN832007">
    <property type="protein sequence ID" value="KIN99161.1"/>
    <property type="molecule type" value="Genomic_DNA"/>
</dbReference>
<evidence type="ECO:0000313" key="2">
    <source>
        <dbReference type="Proteomes" id="UP000054217"/>
    </source>
</evidence>
<reference evidence="2" key="2">
    <citation type="submission" date="2015-01" db="EMBL/GenBank/DDBJ databases">
        <title>Evolutionary Origins and Diversification of the Mycorrhizal Mutualists.</title>
        <authorList>
            <consortium name="DOE Joint Genome Institute"/>
            <consortium name="Mycorrhizal Genomics Consortium"/>
            <person name="Kohler A."/>
            <person name="Kuo A."/>
            <person name="Nagy L.G."/>
            <person name="Floudas D."/>
            <person name="Copeland A."/>
            <person name="Barry K.W."/>
            <person name="Cichocki N."/>
            <person name="Veneault-Fourrey C."/>
            <person name="LaButti K."/>
            <person name="Lindquist E.A."/>
            <person name="Lipzen A."/>
            <person name="Lundell T."/>
            <person name="Morin E."/>
            <person name="Murat C."/>
            <person name="Riley R."/>
            <person name="Ohm R."/>
            <person name="Sun H."/>
            <person name="Tunlid A."/>
            <person name="Henrissat B."/>
            <person name="Grigoriev I.V."/>
            <person name="Hibbett D.S."/>
            <person name="Martin F."/>
        </authorList>
    </citation>
    <scope>NUCLEOTIDE SEQUENCE [LARGE SCALE GENOMIC DNA]</scope>
    <source>
        <strain evidence="2">Marx 270</strain>
    </source>
</reference>
<gene>
    <name evidence="1" type="ORF">M404DRAFT_1004839</name>
</gene>
<accession>A0A0C3JNU2</accession>
<dbReference type="Proteomes" id="UP000054217">
    <property type="component" value="Unassembled WGS sequence"/>
</dbReference>
<name>A0A0C3JNU2_PISTI</name>
<keyword evidence="2" id="KW-1185">Reference proteome</keyword>
<reference evidence="1 2" key="1">
    <citation type="submission" date="2014-04" db="EMBL/GenBank/DDBJ databases">
        <authorList>
            <consortium name="DOE Joint Genome Institute"/>
            <person name="Kuo A."/>
            <person name="Kohler A."/>
            <person name="Costa M.D."/>
            <person name="Nagy L.G."/>
            <person name="Floudas D."/>
            <person name="Copeland A."/>
            <person name="Barry K.W."/>
            <person name="Cichocki N."/>
            <person name="Veneault-Fourrey C."/>
            <person name="LaButti K."/>
            <person name="Lindquist E.A."/>
            <person name="Lipzen A."/>
            <person name="Lundell T."/>
            <person name="Morin E."/>
            <person name="Murat C."/>
            <person name="Sun H."/>
            <person name="Tunlid A."/>
            <person name="Henrissat B."/>
            <person name="Grigoriev I.V."/>
            <person name="Hibbett D.S."/>
            <person name="Martin F."/>
            <person name="Nordberg H.P."/>
            <person name="Cantor M.N."/>
            <person name="Hua S.X."/>
        </authorList>
    </citation>
    <scope>NUCLEOTIDE SEQUENCE [LARGE SCALE GENOMIC DNA]</scope>
    <source>
        <strain evidence="1 2">Marx 270</strain>
    </source>
</reference>
<proteinExistence type="predicted"/>
<protein>
    <submittedName>
        <fullName evidence="1">Uncharacterized protein</fullName>
    </submittedName>
</protein>
<dbReference type="AlphaFoldDB" id="A0A0C3JNU2"/>
<evidence type="ECO:0000313" key="1">
    <source>
        <dbReference type="EMBL" id="KIN99161.1"/>
    </source>
</evidence>
<dbReference type="InParanoid" id="A0A0C3JNU2"/>